<dbReference type="SUPFAM" id="SSF53335">
    <property type="entry name" value="S-adenosyl-L-methionine-dependent methyltransferases"/>
    <property type="match status" value="1"/>
</dbReference>
<evidence type="ECO:0000256" key="1">
    <source>
        <dbReference type="ARBA" id="ARBA00022603"/>
    </source>
</evidence>
<feature type="transmembrane region" description="Helical" evidence="4">
    <location>
        <begin position="12"/>
        <end position="40"/>
    </location>
</feature>
<keyword evidence="4" id="KW-1133">Transmembrane helix</keyword>
<evidence type="ECO:0000313" key="6">
    <source>
        <dbReference type="EMBL" id="KAL1864643.1"/>
    </source>
</evidence>
<keyword evidence="4" id="KW-0812">Transmembrane</keyword>
<name>A0ABR3WM26_9EURO</name>
<dbReference type="InterPro" id="IPR029063">
    <property type="entry name" value="SAM-dependent_MTases_sf"/>
</dbReference>
<dbReference type="InterPro" id="IPR001077">
    <property type="entry name" value="COMT_C"/>
</dbReference>
<evidence type="ECO:0000313" key="7">
    <source>
        <dbReference type="Proteomes" id="UP001583193"/>
    </source>
</evidence>
<comment type="caution">
    <text evidence="6">The sequence shown here is derived from an EMBL/GenBank/DDBJ whole genome shotgun (WGS) entry which is preliminary data.</text>
</comment>
<protein>
    <recommendedName>
        <fullName evidence="5">O-methyltransferase C-terminal domain-containing protein</fullName>
    </recommendedName>
</protein>
<dbReference type="PANTHER" id="PTHR43712:SF18">
    <property type="entry name" value="PUTATIVE (AFU_ORTHOLOGUE AFUA_4G14240)-RELATED"/>
    <property type="match status" value="1"/>
</dbReference>
<dbReference type="Pfam" id="PF00891">
    <property type="entry name" value="Methyltransf_2"/>
    <property type="match status" value="1"/>
</dbReference>
<dbReference type="InterPro" id="IPR016461">
    <property type="entry name" value="COMT-like"/>
</dbReference>
<keyword evidence="1" id="KW-0489">Methyltransferase</keyword>
<evidence type="ECO:0000256" key="2">
    <source>
        <dbReference type="ARBA" id="ARBA00022679"/>
    </source>
</evidence>
<gene>
    <name evidence="6" type="ORF">Plec18167_009679</name>
</gene>
<dbReference type="EMBL" id="JAVDPF010000075">
    <property type="protein sequence ID" value="KAL1864643.1"/>
    <property type="molecule type" value="Genomic_DNA"/>
</dbReference>
<dbReference type="PROSITE" id="PS51683">
    <property type="entry name" value="SAM_OMT_II"/>
    <property type="match status" value="1"/>
</dbReference>
<accession>A0ABR3WM26</accession>
<keyword evidence="3" id="KW-0949">S-adenosyl-L-methionine</keyword>
<keyword evidence="7" id="KW-1185">Reference proteome</keyword>
<dbReference type="Gene3D" id="3.40.50.150">
    <property type="entry name" value="Vaccinia Virus protein VP39"/>
    <property type="match status" value="1"/>
</dbReference>
<keyword evidence="4" id="KW-0472">Membrane</keyword>
<dbReference type="Proteomes" id="UP001583193">
    <property type="component" value="Unassembled WGS sequence"/>
</dbReference>
<dbReference type="PANTHER" id="PTHR43712">
    <property type="entry name" value="PUTATIVE (AFU_ORTHOLOGUE AFUA_4G14580)-RELATED"/>
    <property type="match status" value="1"/>
</dbReference>
<feature type="domain" description="O-methyltransferase C-terminal" evidence="5">
    <location>
        <begin position="216"/>
        <end position="352"/>
    </location>
</feature>
<proteinExistence type="predicted"/>
<evidence type="ECO:0000259" key="5">
    <source>
        <dbReference type="Pfam" id="PF00891"/>
    </source>
</evidence>
<sequence length="373" mass="41559">MEQVHTTPPPGAALATTITSAAALGFVPVAIHFELFAVLVRLNKPATAEEILKACDDVRTEEQRRSSPLYLRLMQDLLFVMAGLGLVDLIDTDLSMYSANDITRHMVAMPSAQHGALHFTTEPLLAGAFLMRKLVDTNFQYPFKDCDTPMQHAYRLMGQESLASEHTYSIMERQGRMDSFNSFMQGKFGKFGKMPERVKSFGYDLDAAVSGSESTVVMVDIGGGRGEMLLELKEAYPSLKPENLVLQEFNAALGSVPEVTMMDWNFKETDSPQPVQGALNYSTTHIFHNLPDLDAVDLLQKISKAMAPYSRLLIHEFSKNVNYGKMHATMISLYGGRLRNSREWKQMANLCGLKVTFEAYPPAGEGLIEMRKI</sequence>
<evidence type="ECO:0000256" key="3">
    <source>
        <dbReference type="ARBA" id="ARBA00022691"/>
    </source>
</evidence>
<organism evidence="6 7">
    <name type="scientific">Paecilomyces lecythidis</name>
    <dbReference type="NCBI Taxonomy" id="3004212"/>
    <lineage>
        <taxon>Eukaryota</taxon>
        <taxon>Fungi</taxon>
        <taxon>Dikarya</taxon>
        <taxon>Ascomycota</taxon>
        <taxon>Pezizomycotina</taxon>
        <taxon>Eurotiomycetes</taxon>
        <taxon>Eurotiomycetidae</taxon>
        <taxon>Eurotiales</taxon>
        <taxon>Thermoascaceae</taxon>
        <taxon>Paecilomyces</taxon>
    </lineage>
</organism>
<reference evidence="6 7" key="1">
    <citation type="journal article" date="2024" name="IMA Fungus">
        <title>IMA Genome - F19 : A genome assembly and annotation guide to empower mycologists, including annotated draft genome sequences of Ceratocystis pirilliformis, Diaporthe australafricana, Fusarium ophioides, Paecilomyces lecythidis, and Sporothrix stenoceras.</title>
        <authorList>
            <person name="Aylward J."/>
            <person name="Wilson A.M."/>
            <person name="Visagie C.M."/>
            <person name="Spraker J."/>
            <person name="Barnes I."/>
            <person name="Buitendag C."/>
            <person name="Ceriani C."/>
            <person name="Del Mar Angel L."/>
            <person name="du Plessis D."/>
            <person name="Fuchs T."/>
            <person name="Gasser K."/>
            <person name="Kramer D."/>
            <person name="Li W."/>
            <person name="Munsamy K."/>
            <person name="Piso A."/>
            <person name="Price J.L."/>
            <person name="Sonnekus B."/>
            <person name="Thomas C."/>
            <person name="van der Nest A."/>
            <person name="van Dijk A."/>
            <person name="van Heerden A."/>
            <person name="van Vuuren N."/>
            <person name="Yilmaz N."/>
            <person name="Duong T.A."/>
            <person name="van der Merwe N.A."/>
            <person name="Wingfield M.J."/>
            <person name="Wingfield B.D."/>
        </authorList>
    </citation>
    <scope>NUCLEOTIDE SEQUENCE [LARGE SCALE GENOMIC DNA]</scope>
    <source>
        <strain evidence="6 7">CMW 18167</strain>
    </source>
</reference>
<keyword evidence="2" id="KW-0808">Transferase</keyword>
<evidence type="ECO:0000256" key="4">
    <source>
        <dbReference type="SAM" id="Phobius"/>
    </source>
</evidence>